<dbReference type="Proteomes" id="UP000228700">
    <property type="component" value="Unassembled WGS sequence"/>
</dbReference>
<evidence type="ECO:0000313" key="4">
    <source>
        <dbReference type="Proteomes" id="UP000228700"/>
    </source>
</evidence>
<evidence type="ECO:0000313" key="3">
    <source>
        <dbReference type="EMBL" id="PJE74477.1"/>
    </source>
</evidence>
<dbReference type="InterPro" id="IPR001279">
    <property type="entry name" value="Metallo-B-lactamas"/>
</dbReference>
<organism evidence="3 4">
    <name type="scientific">Candidatus Taylorbacteria bacterium CG10_big_fil_rev_8_21_14_0_10_41_48</name>
    <dbReference type="NCBI Taxonomy" id="1975024"/>
    <lineage>
        <taxon>Bacteria</taxon>
        <taxon>Candidatus Tayloriibacteriota</taxon>
    </lineage>
</organism>
<gene>
    <name evidence="3" type="ORF">COV01_00360</name>
</gene>
<keyword evidence="1" id="KW-0812">Transmembrane</keyword>
<dbReference type="InterPro" id="IPR052159">
    <property type="entry name" value="Competence_DNA_uptake"/>
</dbReference>
<protein>
    <recommendedName>
        <fullName evidence="2">Metallo-beta-lactamase domain-containing protein</fullName>
    </recommendedName>
</protein>
<dbReference type="SUPFAM" id="SSF56281">
    <property type="entry name" value="Metallo-hydrolase/oxidoreductase"/>
    <property type="match status" value="1"/>
</dbReference>
<keyword evidence="1" id="KW-1133">Transmembrane helix</keyword>
<keyword evidence="1" id="KW-0472">Membrane</keyword>
<dbReference type="Gene3D" id="3.60.15.10">
    <property type="entry name" value="Ribonuclease Z/Hydroxyacylglutathione hydrolase-like"/>
    <property type="match status" value="1"/>
</dbReference>
<evidence type="ECO:0000256" key="1">
    <source>
        <dbReference type="SAM" id="Phobius"/>
    </source>
</evidence>
<evidence type="ECO:0000259" key="2">
    <source>
        <dbReference type="SMART" id="SM00849"/>
    </source>
</evidence>
<reference evidence="4" key="1">
    <citation type="submission" date="2017-09" db="EMBL/GenBank/DDBJ databases">
        <title>Depth-based differentiation of microbial function through sediment-hosted aquifers and enrichment of novel symbionts in the deep terrestrial subsurface.</title>
        <authorList>
            <person name="Probst A.J."/>
            <person name="Ladd B."/>
            <person name="Jarett J.K."/>
            <person name="Geller-Mcgrath D.E."/>
            <person name="Sieber C.M.K."/>
            <person name="Emerson J.B."/>
            <person name="Anantharaman K."/>
            <person name="Thomas B.C."/>
            <person name="Malmstrom R."/>
            <person name="Stieglmeier M."/>
            <person name="Klingl A."/>
            <person name="Woyke T."/>
            <person name="Ryan C.M."/>
            <person name="Banfield J.F."/>
        </authorList>
    </citation>
    <scope>NUCLEOTIDE SEQUENCE [LARGE SCALE GENOMIC DNA]</scope>
</reference>
<dbReference type="PANTHER" id="PTHR30619:SF1">
    <property type="entry name" value="RECOMBINATION PROTEIN 2"/>
    <property type="match status" value="1"/>
</dbReference>
<dbReference type="CDD" id="cd07731">
    <property type="entry name" value="ComA-like_MBL-fold"/>
    <property type="match status" value="1"/>
</dbReference>
<dbReference type="AlphaFoldDB" id="A0A2M8LCZ0"/>
<name>A0A2M8LCZ0_9BACT</name>
<accession>A0A2M8LCZ0</accession>
<dbReference type="PANTHER" id="PTHR30619">
    <property type="entry name" value="DNA INTERNALIZATION/COMPETENCE PROTEIN COMEC/REC2"/>
    <property type="match status" value="1"/>
</dbReference>
<feature type="transmembrane region" description="Helical" evidence="1">
    <location>
        <begin position="7"/>
        <end position="27"/>
    </location>
</feature>
<sequence length="285" mass="32094">MFKIQRIHRYFLLTLFFLFVVFSYLLYLKYEDRYLRVYFLDVGQGDAIYIRAPGGHDMLVDGGPGPIVIRRLSEVMPFYDRSIDVVLETHPDADHIGGIPSVMKRFHVGLFMEPGVESGNVIDDEIRRLRNENGIDSILARKHMNVNLGGGAFFDILYPDKDVSYLETNTASIVGQVRYGSTTVMLNGDSPQVVERTLVRQYGDTIQSDVLKAGHHGSHTSSGEGYVRAVSPNYVVISAGLDNRYGHPHREVVDLFNTLGIPMFKTYELGTIEFISDGKNIVPKK</sequence>
<proteinExistence type="predicted"/>
<dbReference type="InterPro" id="IPR036866">
    <property type="entry name" value="RibonucZ/Hydroxyglut_hydro"/>
</dbReference>
<dbReference type="Pfam" id="PF00753">
    <property type="entry name" value="Lactamase_B"/>
    <property type="match status" value="1"/>
</dbReference>
<dbReference type="InterPro" id="IPR035681">
    <property type="entry name" value="ComA-like_MBL"/>
</dbReference>
<comment type="caution">
    <text evidence="3">The sequence shown here is derived from an EMBL/GenBank/DDBJ whole genome shotgun (WGS) entry which is preliminary data.</text>
</comment>
<feature type="domain" description="Metallo-beta-lactamase" evidence="2">
    <location>
        <begin position="44"/>
        <end position="241"/>
    </location>
</feature>
<dbReference type="EMBL" id="PFEQ01000001">
    <property type="protein sequence ID" value="PJE74477.1"/>
    <property type="molecule type" value="Genomic_DNA"/>
</dbReference>
<dbReference type="SMART" id="SM00849">
    <property type="entry name" value="Lactamase_B"/>
    <property type="match status" value="1"/>
</dbReference>